<protein>
    <recommendedName>
        <fullName evidence="6">TIL domain-containing protein</fullName>
    </recommendedName>
</protein>
<dbReference type="AlphaFoldDB" id="A0AA39LZ24"/>
<evidence type="ECO:0008006" key="6">
    <source>
        <dbReference type="Google" id="ProtNLM"/>
    </source>
</evidence>
<feature type="signal peptide" evidence="3">
    <location>
        <begin position="1"/>
        <end position="19"/>
    </location>
</feature>
<accession>A0AA39LZ24</accession>
<sequence>MQLFISFLFTSLLLVFSVAEDTTKCCENEEIGLVTGESEMTCSGTDTQIPKNQPSAFACLCPKEKGFARFMGRCIMQSECPECRGHERFFEHGVRRAEATCDDVRKGVDVAVPMPTANVLEPGCYCSTVEGFVRNEAGECIPMEKCFGEREKRCARNLMFSHTPQPQGDCQGMWPANIRNSTGCYCPYLRSVGSSTRYLSDSDGGSVTRPANPNPPTLPLGATGTIAIAFSGITSSLLS</sequence>
<feature type="compositionally biased region" description="Polar residues" evidence="2">
    <location>
        <begin position="199"/>
        <end position="211"/>
    </location>
</feature>
<evidence type="ECO:0000256" key="3">
    <source>
        <dbReference type="SAM" id="SignalP"/>
    </source>
</evidence>
<proteinExistence type="predicted"/>
<comment type="caution">
    <text evidence="4">The sequence shown here is derived from an EMBL/GenBank/DDBJ whole genome shotgun (WGS) entry which is preliminary data.</text>
</comment>
<dbReference type="SUPFAM" id="SSF57567">
    <property type="entry name" value="Serine protease inhibitors"/>
    <property type="match status" value="1"/>
</dbReference>
<organism evidence="4 5">
    <name type="scientific">Steinernema hermaphroditum</name>
    <dbReference type="NCBI Taxonomy" id="289476"/>
    <lineage>
        <taxon>Eukaryota</taxon>
        <taxon>Metazoa</taxon>
        <taxon>Ecdysozoa</taxon>
        <taxon>Nematoda</taxon>
        <taxon>Chromadorea</taxon>
        <taxon>Rhabditida</taxon>
        <taxon>Tylenchina</taxon>
        <taxon>Panagrolaimomorpha</taxon>
        <taxon>Strongyloidoidea</taxon>
        <taxon>Steinernematidae</taxon>
        <taxon>Steinernema</taxon>
    </lineage>
</organism>
<evidence type="ECO:0000256" key="1">
    <source>
        <dbReference type="ARBA" id="ARBA00022900"/>
    </source>
</evidence>
<evidence type="ECO:0000313" key="4">
    <source>
        <dbReference type="EMBL" id="KAK0414842.1"/>
    </source>
</evidence>
<name>A0AA39LZ24_9BILA</name>
<feature type="chain" id="PRO_5041283329" description="TIL domain-containing protein" evidence="3">
    <location>
        <begin position="20"/>
        <end position="239"/>
    </location>
</feature>
<dbReference type="Proteomes" id="UP001175271">
    <property type="component" value="Unassembled WGS sequence"/>
</dbReference>
<keyword evidence="5" id="KW-1185">Reference proteome</keyword>
<dbReference type="Gene3D" id="2.10.25.10">
    <property type="entry name" value="Laminin"/>
    <property type="match status" value="1"/>
</dbReference>
<gene>
    <name evidence="4" type="ORF">QR680_011638</name>
</gene>
<evidence type="ECO:0000313" key="5">
    <source>
        <dbReference type="Proteomes" id="UP001175271"/>
    </source>
</evidence>
<dbReference type="GO" id="GO:0004867">
    <property type="term" value="F:serine-type endopeptidase inhibitor activity"/>
    <property type="evidence" value="ECO:0007669"/>
    <property type="project" value="UniProtKB-KW"/>
</dbReference>
<evidence type="ECO:0000256" key="2">
    <source>
        <dbReference type="SAM" id="MobiDB-lite"/>
    </source>
</evidence>
<keyword evidence="3" id="KW-0732">Signal</keyword>
<dbReference type="EMBL" id="JAUCMV010000002">
    <property type="protein sequence ID" value="KAK0414842.1"/>
    <property type="molecule type" value="Genomic_DNA"/>
</dbReference>
<feature type="region of interest" description="Disordered" evidence="2">
    <location>
        <begin position="199"/>
        <end position="218"/>
    </location>
</feature>
<keyword evidence="1" id="KW-0722">Serine protease inhibitor</keyword>
<dbReference type="InterPro" id="IPR036084">
    <property type="entry name" value="Ser_inhib-like_sf"/>
</dbReference>
<reference evidence="4" key="1">
    <citation type="submission" date="2023-06" db="EMBL/GenBank/DDBJ databases">
        <title>Genomic analysis of the entomopathogenic nematode Steinernema hermaphroditum.</title>
        <authorList>
            <person name="Schwarz E.M."/>
            <person name="Heppert J.K."/>
            <person name="Baniya A."/>
            <person name="Schwartz H.T."/>
            <person name="Tan C.-H."/>
            <person name="Antoshechkin I."/>
            <person name="Sternberg P.W."/>
            <person name="Goodrich-Blair H."/>
            <person name="Dillman A.R."/>
        </authorList>
    </citation>
    <scope>NUCLEOTIDE SEQUENCE</scope>
    <source>
        <strain evidence="4">PS9179</strain>
        <tissue evidence="4">Whole animal</tissue>
    </source>
</reference>
<keyword evidence="1" id="KW-0646">Protease inhibitor</keyword>